<gene>
    <name evidence="6" type="primary">ASC3B</name>
    <name evidence="6" type="ORF">Bhyg_15144</name>
</gene>
<dbReference type="CDD" id="cd21806">
    <property type="entry name" value="DEFL_defensin-like"/>
    <property type="match status" value="1"/>
</dbReference>
<comment type="subcellular location">
    <subcellularLocation>
        <location evidence="1">Secreted</location>
    </subcellularLocation>
</comment>
<evidence type="ECO:0000313" key="7">
    <source>
        <dbReference type="Proteomes" id="UP001151699"/>
    </source>
</evidence>
<evidence type="ECO:0000313" key="6">
    <source>
        <dbReference type="EMBL" id="KAJ6636553.1"/>
    </source>
</evidence>
<dbReference type="Gene3D" id="3.30.30.10">
    <property type="entry name" value="Knottin, scorpion toxin-like"/>
    <property type="match status" value="1"/>
</dbReference>
<dbReference type="InterPro" id="IPR001542">
    <property type="entry name" value="Defensin_invertebrate/fungal"/>
</dbReference>
<proteinExistence type="predicted"/>
<dbReference type="GO" id="GO:0050830">
    <property type="term" value="P:defense response to Gram-positive bacterium"/>
    <property type="evidence" value="ECO:0007669"/>
    <property type="project" value="UniProtKB-ARBA"/>
</dbReference>
<dbReference type="OrthoDB" id="10038290at2759"/>
<feature type="signal peptide" evidence="4">
    <location>
        <begin position="1"/>
        <end position="21"/>
    </location>
</feature>
<feature type="domain" description="Invertebrate defensins family profile" evidence="5">
    <location>
        <begin position="50"/>
        <end position="86"/>
    </location>
</feature>
<comment type="caution">
    <text evidence="6">The sequence shown here is derived from an EMBL/GenBank/DDBJ whole genome shotgun (WGS) entry which is preliminary data.</text>
</comment>
<name>A0A9Q0RY62_9DIPT</name>
<accession>A0A9Q0RY62</accession>
<keyword evidence="7" id="KW-1185">Reference proteome</keyword>
<dbReference type="SUPFAM" id="SSF57095">
    <property type="entry name" value="Scorpion toxin-like"/>
    <property type="match status" value="1"/>
</dbReference>
<dbReference type="PANTHER" id="PTHR13645:SF0">
    <property type="entry name" value="DEFENSIN"/>
    <property type="match status" value="1"/>
</dbReference>
<reference evidence="6" key="1">
    <citation type="submission" date="2022-07" db="EMBL/GenBank/DDBJ databases">
        <authorList>
            <person name="Trinca V."/>
            <person name="Uliana J.V.C."/>
            <person name="Torres T.T."/>
            <person name="Ward R.J."/>
            <person name="Monesi N."/>
        </authorList>
    </citation>
    <scope>NUCLEOTIDE SEQUENCE</scope>
    <source>
        <strain evidence="6">HSMRA1968</strain>
        <tissue evidence="6">Whole embryos</tissue>
    </source>
</reference>
<dbReference type="PROSITE" id="PS51378">
    <property type="entry name" value="INVERT_DEFENSINS"/>
    <property type="match status" value="1"/>
</dbReference>
<dbReference type="Proteomes" id="UP001151699">
    <property type="component" value="Chromosome C"/>
</dbReference>
<organism evidence="6 7">
    <name type="scientific">Pseudolycoriella hygida</name>
    <dbReference type="NCBI Taxonomy" id="35572"/>
    <lineage>
        <taxon>Eukaryota</taxon>
        <taxon>Metazoa</taxon>
        <taxon>Ecdysozoa</taxon>
        <taxon>Arthropoda</taxon>
        <taxon>Hexapoda</taxon>
        <taxon>Insecta</taxon>
        <taxon>Pterygota</taxon>
        <taxon>Neoptera</taxon>
        <taxon>Endopterygota</taxon>
        <taxon>Diptera</taxon>
        <taxon>Nematocera</taxon>
        <taxon>Sciaroidea</taxon>
        <taxon>Sciaridae</taxon>
        <taxon>Pseudolycoriella</taxon>
    </lineage>
</organism>
<evidence type="ECO:0000256" key="2">
    <source>
        <dbReference type="ARBA" id="ARBA00022525"/>
    </source>
</evidence>
<dbReference type="EMBL" id="WJQU01000004">
    <property type="protein sequence ID" value="KAJ6636553.1"/>
    <property type="molecule type" value="Genomic_DNA"/>
</dbReference>
<evidence type="ECO:0000259" key="5">
    <source>
        <dbReference type="PROSITE" id="PS51378"/>
    </source>
</evidence>
<evidence type="ECO:0000256" key="1">
    <source>
        <dbReference type="ARBA" id="ARBA00004613"/>
    </source>
</evidence>
<dbReference type="AlphaFoldDB" id="A0A9Q0RY62"/>
<keyword evidence="2" id="KW-0964">Secreted</keyword>
<keyword evidence="3" id="KW-1015">Disulfide bond</keyword>
<feature type="chain" id="PRO_5040370254" evidence="4">
    <location>
        <begin position="22"/>
        <end position="167"/>
    </location>
</feature>
<dbReference type="PANTHER" id="PTHR13645">
    <property type="entry name" value="DEFENSIN"/>
    <property type="match status" value="1"/>
</dbReference>
<sequence>MYFKVLLTLAVVLLAYGNASTLPEATINSTEINTPQCSETSNSEFGDASRVTCDLFASEPLCAAHCLLIGYSGGYCNSQKVCTCRRSLSDAVQQSDEQAPCGGGCVTSSQCAAYAGTTNCRCTWFECFLYTAEADLTDVQQFDIFIKQYSGNTPMLTSAERAYRKRQ</sequence>
<dbReference type="Pfam" id="PF01097">
    <property type="entry name" value="Defensin_2"/>
    <property type="match status" value="1"/>
</dbReference>
<evidence type="ECO:0000256" key="4">
    <source>
        <dbReference type="SAM" id="SignalP"/>
    </source>
</evidence>
<dbReference type="GO" id="GO:0006959">
    <property type="term" value="P:humoral immune response"/>
    <property type="evidence" value="ECO:0007669"/>
    <property type="project" value="TreeGrafter"/>
</dbReference>
<dbReference type="InterPro" id="IPR036574">
    <property type="entry name" value="Scorpion_toxin-like_sf"/>
</dbReference>
<keyword evidence="4" id="KW-0732">Signal</keyword>
<protein>
    <submittedName>
        <fullName evidence="6">U-Asilidin(12)-Dg3b</fullName>
    </submittedName>
</protein>
<evidence type="ECO:0000256" key="3">
    <source>
        <dbReference type="ARBA" id="ARBA00023157"/>
    </source>
</evidence>
<dbReference type="GO" id="GO:0005615">
    <property type="term" value="C:extracellular space"/>
    <property type="evidence" value="ECO:0007669"/>
    <property type="project" value="TreeGrafter"/>
</dbReference>